<dbReference type="KEGG" id="cmo:103495012"/>
<dbReference type="GeneID" id="103495012"/>
<proteinExistence type="predicted"/>
<sequence>MAFSLFLDKALSAIDNSDPARALLRLIMSPSDDDQCPPALLILAISRLECTSATVSWILSEYFRRKNIFIVSEGDETLFMLDLRSLLSVVVKTVKGWLAQGIGVWPKKFVGT</sequence>
<dbReference type="RefSeq" id="XP_016901593.2">
    <property type="nucleotide sequence ID" value="XM_017046104.2"/>
</dbReference>
<dbReference type="AlphaFoldDB" id="A0A1S4E037"/>
<evidence type="ECO:0000313" key="2">
    <source>
        <dbReference type="RefSeq" id="XP_016901593.2"/>
    </source>
</evidence>
<dbReference type="Proteomes" id="UP001652600">
    <property type="component" value="Chromosome 4"/>
</dbReference>
<accession>A0A1S4E037</accession>
<protein>
    <submittedName>
        <fullName evidence="2">Uncharacterized protein LOC103495012</fullName>
    </submittedName>
</protein>
<evidence type="ECO:0000313" key="1">
    <source>
        <dbReference type="Proteomes" id="UP001652600"/>
    </source>
</evidence>
<gene>
    <name evidence="2" type="primary">LOC103495012</name>
</gene>
<reference evidence="2" key="1">
    <citation type="submission" date="2025-08" db="UniProtKB">
        <authorList>
            <consortium name="RefSeq"/>
        </authorList>
    </citation>
    <scope>IDENTIFICATION</scope>
    <source>
        <tissue evidence="2">Stem</tissue>
    </source>
</reference>
<dbReference type="InParanoid" id="A0A1S4E037"/>
<organism evidence="1 2">
    <name type="scientific">Cucumis melo</name>
    <name type="common">Muskmelon</name>
    <dbReference type="NCBI Taxonomy" id="3656"/>
    <lineage>
        <taxon>Eukaryota</taxon>
        <taxon>Viridiplantae</taxon>
        <taxon>Streptophyta</taxon>
        <taxon>Embryophyta</taxon>
        <taxon>Tracheophyta</taxon>
        <taxon>Spermatophyta</taxon>
        <taxon>Magnoliopsida</taxon>
        <taxon>eudicotyledons</taxon>
        <taxon>Gunneridae</taxon>
        <taxon>Pentapetalae</taxon>
        <taxon>rosids</taxon>
        <taxon>fabids</taxon>
        <taxon>Cucurbitales</taxon>
        <taxon>Cucurbitaceae</taxon>
        <taxon>Benincaseae</taxon>
        <taxon>Cucumis</taxon>
    </lineage>
</organism>
<keyword evidence="1" id="KW-1185">Reference proteome</keyword>
<name>A0A1S4E037_CUCME</name>